<protein>
    <submittedName>
        <fullName evidence="1">Uncharacterized protein</fullName>
    </submittedName>
</protein>
<reference evidence="1 2" key="1">
    <citation type="submission" date="2021-06" db="EMBL/GenBank/DDBJ databases">
        <title>Caerostris extrusa draft genome.</title>
        <authorList>
            <person name="Kono N."/>
            <person name="Arakawa K."/>
        </authorList>
    </citation>
    <scope>NUCLEOTIDE SEQUENCE [LARGE SCALE GENOMIC DNA]</scope>
</reference>
<evidence type="ECO:0000313" key="1">
    <source>
        <dbReference type="EMBL" id="GIY89509.1"/>
    </source>
</evidence>
<dbReference type="Proteomes" id="UP001054945">
    <property type="component" value="Unassembled WGS sequence"/>
</dbReference>
<dbReference type="AlphaFoldDB" id="A0AAV4X6X8"/>
<dbReference type="EMBL" id="BPLR01017217">
    <property type="protein sequence ID" value="GIY89509.1"/>
    <property type="molecule type" value="Genomic_DNA"/>
</dbReference>
<proteinExistence type="predicted"/>
<sequence length="127" mass="14891">MSSRCMRVSTEDPQLVSVTAVSNAGQRKEARRRFFCCFDPFTRKRRILQRGEGWRKKEKRGNDLDALPGSEGRLPLGRLQRCRWIQYLCTKNHAFNMKQTISKLKILVNLFHFINPNQTYDICLKNG</sequence>
<accession>A0AAV4X6X8</accession>
<comment type="caution">
    <text evidence="1">The sequence shown here is derived from an EMBL/GenBank/DDBJ whole genome shotgun (WGS) entry which is preliminary data.</text>
</comment>
<organism evidence="1 2">
    <name type="scientific">Caerostris extrusa</name>
    <name type="common">Bark spider</name>
    <name type="synonym">Caerostris bankana</name>
    <dbReference type="NCBI Taxonomy" id="172846"/>
    <lineage>
        <taxon>Eukaryota</taxon>
        <taxon>Metazoa</taxon>
        <taxon>Ecdysozoa</taxon>
        <taxon>Arthropoda</taxon>
        <taxon>Chelicerata</taxon>
        <taxon>Arachnida</taxon>
        <taxon>Araneae</taxon>
        <taxon>Araneomorphae</taxon>
        <taxon>Entelegynae</taxon>
        <taxon>Araneoidea</taxon>
        <taxon>Araneidae</taxon>
        <taxon>Caerostris</taxon>
    </lineage>
</organism>
<gene>
    <name evidence="1" type="ORF">CEXT_695071</name>
</gene>
<evidence type="ECO:0000313" key="2">
    <source>
        <dbReference type="Proteomes" id="UP001054945"/>
    </source>
</evidence>
<name>A0AAV4X6X8_CAEEX</name>
<keyword evidence="2" id="KW-1185">Reference proteome</keyword>